<feature type="domain" description="N6 adenine-specific DNA methyltransferase N-terminal" evidence="9">
    <location>
        <begin position="11"/>
        <end position="146"/>
    </location>
</feature>
<dbReference type="Proteomes" id="UP001181239">
    <property type="component" value="Unassembled WGS sequence"/>
</dbReference>
<name>A0A7J5RQ75_PHOVU</name>
<dbReference type="InterPro" id="IPR029063">
    <property type="entry name" value="SAM-dependent_MTases_sf"/>
</dbReference>
<dbReference type="EC" id="2.1.1.72" evidence="2"/>
<accession>A0A7J5RQ75</accession>
<dbReference type="AlphaFoldDB" id="A0A7J5RQ75"/>
<sequence>MNQAQYSRLFSFLFNIANDVLVQAFEKGDYKKITLPFIVLRRLDLLLEPTKETVLNFSRAEEFKMMPEESQEQQLCQLTGYPFYNTSAFTMKMLRSETDNTRLRQNFEAYLDGFSTHVQDIISKFDLRHYVEKLSAAGRLGLLIEKMTDENINLGSAPVMETVLNEETGQEELREKLPALDNHTMGTLFEELLRKFNEDFSVTEAGEHYTPRDYVSLLADLAILPVAPTLKNQRYSIYDGACGTGGILSIAQERIEELSAHYRKRWTTELFGQELQPETFATCKADLMLSGNATSFTYRQNGISRMRFANDSTISHDGHPGKKFHFCISNPPFGTPWKADLEEMGCGTDKSKISDPRFYGKIGGKEVSFVPGIGDPQMLFLANNVSRMMDDEQGTRIVEIHNGSSLFTGNADGGESNLRRYIIENDMLEAIIAMPENMFYNTGIGTFVWMVTNRKEARRRGKVQLIDATAIKTPLRKNLGNKNCETNEENRQAIVDLLMNFEENEQSKIFDNREFGYWQVTVERPLRLRVNPDGDLTAGKLKEAEIATCQEAMKAVSPAVPLNDWNQYAKALGLKAALLKKLRPLITEADPTAVVVEGEVDPNLRDTEQIPLLYPGGIKAFMENEVLPYAPDAFVDEDKTVIGYELSFTKYFYKPVELRSRDAIAAEIRELEAMTDGLLNAILED</sequence>
<evidence type="ECO:0000313" key="10">
    <source>
        <dbReference type="EMBL" id="KAB6569154.1"/>
    </source>
</evidence>
<evidence type="ECO:0000256" key="1">
    <source>
        <dbReference type="ARBA" id="ARBA00006594"/>
    </source>
</evidence>
<proteinExistence type="inferred from homology"/>
<dbReference type="PRINTS" id="PR00507">
    <property type="entry name" value="N12N6MTFRASE"/>
</dbReference>
<dbReference type="GO" id="GO:0003677">
    <property type="term" value="F:DNA binding"/>
    <property type="evidence" value="ECO:0007669"/>
    <property type="project" value="InterPro"/>
</dbReference>
<dbReference type="GO" id="GO:0032259">
    <property type="term" value="P:methylation"/>
    <property type="evidence" value="ECO:0007669"/>
    <property type="project" value="UniProtKB-KW"/>
</dbReference>
<protein>
    <recommendedName>
        <fullName evidence="2">site-specific DNA-methyltransferase (adenine-specific)</fullName>
        <ecNumber evidence="2">2.1.1.72</ecNumber>
    </recommendedName>
</protein>
<dbReference type="InterPro" id="IPR002052">
    <property type="entry name" value="DNA_methylase_N6_adenine_CS"/>
</dbReference>
<evidence type="ECO:0000259" key="9">
    <source>
        <dbReference type="Pfam" id="PF12161"/>
    </source>
</evidence>
<comment type="similarity">
    <text evidence="1">Belongs to the N(4)/N(6)-methyltransferase family.</text>
</comment>
<evidence type="ECO:0000313" key="11">
    <source>
        <dbReference type="EMBL" id="MDU0239118.1"/>
    </source>
</evidence>
<evidence type="ECO:0000256" key="7">
    <source>
        <dbReference type="ARBA" id="ARBA00047942"/>
    </source>
</evidence>
<dbReference type="SUPFAM" id="SSF53335">
    <property type="entry name" value="S-adenosyl-L-methionine-dependent methyltransferases"/>
    <property type="match status" value="1"/>
</dbReference>
<reference evidence="10 12" key="1">
    <citation type="journal article" date="2019" name="Nat. Med.">
        <title>A library of human gut bacterial isolates paired with longitudinal multiomics data enables mechanistic microbiome research.</title>
        <authorList>
            <person name="Poyet M."/>
            <person name="Groussin M."/>
            <person name="Gibbons S.M."/>
            <person name="Avila-Pacheco J."/>
            <person name="Jiang X."/>
            <person name="Kearney S.M."/>
            <person name="Perrotta A.R."/>
            <person name="Berdy B."/>
            <person name="Zhao S."/>
            <person name="Lieberman T.D."/>
            <person name="Swanson P.K."/>
            <person name="Smith M."/>
            <person name="Roesemann S."/>
            <person name="Alexander J.E."/>
            <person name="Rich S.A."/>
            <person name="Livny J."/>
            <person name="Vlamakis H."/>
            <person name="Clish C."/>
            <person name="Bullock K."/>
            <person name="Deik A."/>
            <person name="Scott J."/>
            <person name="Pierce K.A."/>
            <person name="Xavier R.J."/>
            <person name="Alm E.J."/>
        </authorList>
    </citation>
    <scope>NUCLEOTIDE SEQUENCE [LARGE SCALE GENOMIC DNA]</scope>
    <source>
        <strain evidence="10 12">BIOML-A110</strain>
    </source>
</reference>
<organism evidence="10 12">
    <name type="scientific">Phocaeicola vulgatus</name>
    <name type="common">Bacteroides vulgatus</name>
    <dbReference type="NCBI Taxonomy" id="821"/>
    <lineage>
        <taxon>Bacteria</taxon>
        <taxon>Pseudomonadati</taxon>
        <taxon>Bacteroidota</taxon>
        <taxon>Bacteroidia</taxon>
        <taxon>Bacteroidales</taxon>
        <taxon>Bacteroidaceae</taxon>
        <taxon>Phocaeicola</taxon>
    </lineage>
</organism>
<comment type="catalytic activity">
    <reaction evidence="7">
        <text>a 2'-deoxyadenosine in DNA + S-adenosyl-L-methionine = an N(6)-methyl-2'-deoxyadenosine in DNA + S-adenosyl-L-homocysteine + H(+)</text>
        <dbReference type="Rhea" id="RHEA:15197"/>
        <dbReference type="Rhea" id="RHEA-COMP:12418"/>
        <dbReference type="Rhea" id="RHEA-COMP:12419"/>
        <dbReference type="ChEBI" id="CHEBI:15378"/>
        <dbReference type="ChEBI" id="CHEBI:57856"/>
        <dbReference type="ChEBI" id="CHEBI:59789"/>
        <dbReference type="ChEBI" id="CHEBI:90615"/>
        <dbReference type="ChEBI" id="CHEBI:90616"/>
        <dbReference type="EC" id="2.1.1.72"/>
    </reaction>
</comment>
<dbReference type="GO" id="GO:0009007">
    <property type="term" value="F:site-specific DNA-methyltransferase (adenine-specific) activity"/>
    <property type="evidence" value="ECO:0007669"/>
    <property type="project" value="UniProtKB-EC"/>
</dbReference>
<evidence type="ECO:0000256" key="3">
    <source>
        <dbReference type="ARBA" id="ARBA00022603"/>
    </source>
</evidence>
<dbReference type="PROSITE" id="PS00092">
    <property type="entry name" value="N6_MTASE"/>
    <property type="match status" value="1"/>
</dbReference>
<dbReference type="InterPro" id="IPR051537">
    <property type="entry name" value="DNA_Adenine_Mtase"/>
</dbReference>
<evidence type="ECO:0000256" key="2">
    <source>
        <dbReference type="ARBA" id="ARBA00011900"/>
    </source>
</evidence>
<dbReference type="Pfam" id="PF02384">
    <property type="entry name" value="N6_Mtase"/>
    <property type="match status" value="1"/>
</dbReference>
<keyword evidence="4 10" id="KW-0808">Transferase</keyword>
<dbReference type="Proteomes" id="UP000462922">
    <property type="component" value="Unassembled WGS sequence"/>
</dbReference>
<reference evidence="11" key="2">
    <citation type="submission" date="2023-10" db="EMBL/GenBank/DDBJ databases">
        <title>Genome of Potential pathogenic bacteria in Crohn's disease.</title>
        <authorList>
            <person name="Rodriguez-Palacios A."/>
        </authorList>
    </citation>
    <scope>NUCLEOTIDE SEQUENCE</scope>
    <source>
        <strain evidence="11">CavFT-hAR11</strain>
    </source>
</reference>
<feature type="domain" description="DNA methylase adenine-specific" evidence="8">
    <location>
        <begin position="182"/>
        <end position="505"/>
    </location>
</feature>
<dbReference type="Gene3D" id="3.40.50.150">
    <property type="entry name" value="Vaccinia Virus protein VP39"/>
    <property type="match status" value="1"/>
</dbReference>
<comment type="caution">
    <text evidence="10">The sequence shown here is derived from an EMBL/GenBank/DDBJ whole genome shotgun (WGS) entry which is preliminary data.</text>
</comment>
<keyword evidence="5" id="KW-0949">S-adenosyl-L-methionine</keyword>
<dbReference type="PANTHER" id="PTHR42933:SF3">
    <property type="entry name" value="TYPE I RESTRICTION ENZYME MJAVIII METHYLASE SUBUNIT"/>
    <property type="match status" value="1"/>
</dbReference>
<evidence type="ECO:0000259" key="8">
    <source>
        <dbReference type="Pfam" id="PF02384"/>
    </source>
</evidence>
<dbReference type="InterPro" id="IPR003356">
    <property type="entry name" value="DNA_methylase_A-5"/>
</dbReference>
<dbReference type="Pfam" id="PF12161">
    <property type="entry name" value="HsdM_N"/>
    <property type="match status" value="1"/>
</dbReference>
<dbReference type="EMBL" id="WDAX01000053">
    <property type="protein sequence ID" value="KAB6569154.1"/>
    <property type="molecule type" value="Genomic_DNA"/>
</dbReference>
<evidence type="ECO:0000256" key="5">
    <source>
        <dbReference type="ARBA" id="ARBA00022691"/>
    </source>
</evidence>
<dbReference type="RefSeq" id="WP_117597140.1">
    <property type="nucleotide sequence ID" value="NZ_JAWDET010000002.1"/>
</dbReference>
<dbReference type="EMBL" id="JAWDET010000002">
    <property type="protein sequence ID" value="MDU0239118.1"/>
    <property type="molecule type" value="Genomic_DNA"/>
</dbReference>
<dbReference type="GO" id="GO:0008170">
    <property type="term" value="F:N-methyltransferase activity"/>
    <property type="evidence" value="ECO:0007669"/>
    <property type="project" value="InterPro"/>
</dbReference>
<evidence type="ECO:0000256" key="6">
    <source>
        <dbReference type="ARBA" id="ARBA00022747"/>
    </source>
</evidence>
<keyword evidence="6" id="KW-0680">Restriction system</keyword>
<dbReference type="PANTHER" id="PTHR42933">
    <property type="entry name" value="SLR6095 PROTEIN"/>
    <property type="match status" value="1"/>
</dbReference>
<dbReference type="GO" id="GO:0009307">
    <property type="term" value="P:DNA restriction-modification system"/>
    <property type="evidence" value="ECO:0007669"/>
    <property type="project" value="UniProtKB-KW"/>
</dbReference>
<keyword evidence="3 10" id="KW-0489">Methyltransferase</keyword>
<evidence type="ECO:0000256" key="4">
    <source>
        <dbReference type="ARBA" id="ARBA00022679"/>
    </source>
</evidence>
<gene>
    <name evidence="10" type="ORF">GAY76_18410</name>
    <name evidence="11" type="ORF">RVH43_00315</name>
</gene>
<dbReference type="InterPro" id="IPR022749">
    <property type="entry name" value="D12N6_MeTrfase_N"/>
</dbReference>
<evidence type="ECO:0000313" key="12">
    <source>
        <dbReference type="Proteomes" id="UP000462922"/>
    </source>
</evidence>